<feature type="signal peptide" evidence="7">
    <location>
        <begin position="1"/>
        <end position="21"/>
    </location>
</feature>
<dbReference type="CDD" id="cd06354">
    <property type="entry name" value="PBP1_PrnA-like"/>
    <property type="match status" value="1"/>
</dbReference>
<keyword evidence="4 7" id="KW-0732">Signal</keyword>
<evidence type="ECO:0000259" key="8">
    <source>
        <dbReference type="Pfam" id="PF02608"/>
    </source>
</evidence>
<dbReference type="SUPFAM" id="SSF53822">
    <property type="entry name" value="Periplasmic binding protein-like I"/>
    <property type="match status" value="1"/>
</dbReference>
<keyword evidence="6" id="KW-0449">Lipoprotein</keyword>
<dbReference type="PANTHER" id="PTHR34296:SF2">
    <property type="entry name" value="ABC TRANSPORTER GUANOSINE-BINDING PROTEIN NUPN"/>
    <property type="match status" value="1"/>
</dbReference>
<dbReference type="InterPro" id="IPR028082">
    <property type="entry name" value="Peripla_BP_I"/>
</dbReference>
<proteinExistence type="inferred from homology"/>
<comment type="similarity">
    <text evidence="2">Belongs to the BMP lipoprotein family.</text>
</comment>
<reference evidence="10" key="1">
    <citation type="submission" date="2016-11" db="EMBL/GenBank/DDBJ databases">
        <authorList>
            <person name="Varghese N."/>
            <person name="Submissions S."/>
        </authorList>
    </citation>
    <scope>NUCLEOTIDE SEQUENCE [LARGE SCALE GENOMIC DNA]</scope>
    <source>
        <strain evidence="10">DSM 15807</strain>
    </source>
</reference>
<evidence type="ECO:0000313" key="10">
    <source>
        <dbReference type="Proteomes" id="UP000242592"/>
    </source>
</evidence>
<evidence type="ECO:0000313" key="9">
    <source>
        <dbReference type="EMBL" id="SHH38287.1"/>
    </source>
</evidence>
<evidence type="ECO:0000256" key="2">
    <source>
        <dbReference type="ARBA" id="ARBA00008610"/>
    </source>
</evidence>
<accession>A0A1M5SI71</accession>
<gene>
    <name evidence="9" type="ORF">SAMN02745199_0893</name>
</gene>
<keyword evidence="3" id="KW-1003">Cell membrane</keyword>
<protein>
    <submittedName>
        <fullName evidence="9">Nucleoside-binding protein</fullName>
    </submittedName>
</protein>
<dbReference type="Gene3D" id="3.40.50.2300">
    <property type="match status" value="2"/>
</dbReference>
<evidence type="ECO:0000256" key="1">
    <source>
        <dbReference type="ARBA" id="ARBA00004193"/>
    </source>
</evidence>
<dbReference type="GO" id="GO:0005886">
    <property type="term" value="C:plasma membrane"/>
    <property type="evidence" value="ECO:0007669"/>
    <property type="project" value="UniProtKB-SubCell"/>
</dbReference>
<evidence type="ECO:0000256" key="5">
    <source>
        <dbReference type="ARBA" id="ARBA00023136"/>
    </source>
</evidence>
<evidence type="ECO:0000256" key="7">
    <source>
        <dbReference type="SAM" id="SignalP"/>
    </source>
</evidence>
<keyword evidence="5" id="KW-0472">Membrane</keyword>
<dbReference type="InterPro" id="IPR050957">
    <property type="entry name" value="BMP_lipoprotein"/>
</dbReference>
<dbReference type="PANTHER" id="PTHR34296">
    <property type="entry name" value="TRANSCRIPTIONAL ACTIVATOR PROTEIN MED"/>
    <property type="match status" value="1"/>
</dbReference>
<dbReference type="RefSeq" id="WP_073072683.1">
    <property type="nucleotide sequence ID" value="NZ_FQXN01000003.1"/>
</dbReference>
<feature type="chain" id="PRO_5012477464" evidence="7">
    <location>
        <begin position="22"/>
        <end position="365"/>
    </location>
</feature>
<evidence type="ECO:0000256" key="4">
    <source>
        <dbReference type="ARBA" id="ARBA00022729"/>
    </source>
</evidence>
<keyword evidence="10" id="KW-1185">Reference proteome</keyword>
<dbReference type="Proteomes" id="UP000242592">
    <property type="component" value="Unassembled WGS sequence"/>
</dbReference>
<evidence type="ECO:0000256" key="3">
    <source>
        <dbReference type="ARBA" id="ARBA00022475"/>
    </source>
</evidence>
<sequence length="365" mass="39332">MKKVLVVLLAMLFVVSAFSFKAIMVTDTGGLGDKSFNDGTWAGIKRAADELGIKAKVIQSYEQADYISNLSKAAEEIQKEPDGGIVYAVGFMMTDALFQVAQQFPDVYFAGIDIAPPTDAVPPNVITFLFKEQESAFLVGYIAAATTRVGKVGFIGGIPIPPVERFRYGFETGVKVYNDLHGTNVTILKGYANSFSDPKKGKDLALAQFAGGVDIIFHASGAVGNGVIEAAKEKMVSLVGSEDLSKILEYAFDKGGFFAMGVDVDQDYMAPGVVLASAMKGVDTASYMGVMWAYNGEWVPGVHVLGLAENGVRISPMKYTKGLVSNRTLAELEYLVTMIKKGTLVIPDTEEALKSFRTPKIEFPF</sequence>
<dbReference type="OrthoDB" id="9769871at2"/>
<dbReference type="InterPro" id="IPR003760">
    <property type="entry name" value="PnrA-like"/>
</dbReference>
<feature type="domain" description="ABC transporter substrate-binding protein PnrA-like" evidence="8">
    <location>
        <begin position="21"/>
        <end position="348"/>
    </location>
</feature>
<dbReference type="STRING" id="1123380.SAMN02745199_0893"/>
<name>A0A1M5SI71_9BACT</name>
<comment type="subcellular location">
    <subcellularLocation>
        <location evidence="1">Cell membrane</location>
        <topology evidence="1">Lipid-anchor</topology>
    </subcellularLocation>
</comment>
<dbReference type="Pfam" id="PF02608">
    <property type="entry name" value="Bmp"/>
    <property type="match status" value="1"/>
</dbReference>
<evidence type="ECO:0000256" key="6">
    <source>
        <dbReference type="ARBA" id="ARBA00023288"/>
    </source>
</evidence>
<dbReference type="EMBL" id="FQXN01000003">
    <property type="protein sequence ID" value="SHH38287.1"/>
    <property type="molecule type" value="Genomic_DNA"/>
</dbReference>
<dbReference type="AlphaFoldDB" id="A0A1M5SI71"/>
<organism evidence="9 10">
    <name type="scientific">Thermosipho atlanticus DSM 15807</name>
    <dbReference type="NCBI Taxonomy" id="1123380"/>
    <lineage>
        <taxon>Bacteria</taxon>
        <taxon>Thermotogati</taxon>
        <taxon>Thermotogota</taxon>
        <taxon>Thermotogae</taxon>
        <taxon>Thermotogales</taxon>
        <taxon>Fervidobacteriaceae</taxon>
        <taxon>Thermosipho</taxon>
    </lineage>
</organism>